<dbReference type="PANTHER" id="PTHR12526">
    <property type="entry name" value="GLYCOSYLTRANSFERASE"/>
    <property type="match status" value="1"/>
</dbReference>
<dbReference type="EMBL" id="FNNZ01000006">
    <property type="protein sequence ID" value="SDW62164.1"/>
    <property type="molecule type" value="Genomic_DNA"/>
</dbReference>
<dbReference type="PANTHER" id="PTHR12526:SF600">
    <property type="entry name" value="GLYCOSYL TRANSFERASE GROUP 1"/>
    <property type="match status" value="1"/>
</dbReference>
<sequence length="465" mass="52415">MWQARAVRDSSMAIRDKIGRGSGSFIKEALVQWTSAAGRRVRGFYRLLPLGETRRGRIKAVVNAIWLPLSKLFCSGDPKWSQVLPDWHSDWSSLFPPIETADRRILVIDWKAPTPDRDSGSFRMRMILDLMAEAGWAIDFIGDRPAESLSYETSLKERGIRVIVGQESALKHLIRHGGSYQTVWISRPEIAERYLPMVRSLIVQARVIYDTVDLHWIRLRRGIPFSDKPEKVRRDAERYREIELCNARCADLTIAISDDEKSALLNEVPGLAVAVLPNIHTIFPYVEAVLARSDLFFIGSFNHPPNVDAVFYFVREIFPLILERVPDVRFHIAGSDMPYSVRALKSKRINPLGYVRDVTPWFQRARVFVAPLRHGAGMKGKVGQSLAFGLPVVTTSVGAEGMGLVHEIDALIAEDAGGFAEAVIRLYSDDTLWQRISCGGQDLMRQHFSKEAVGRVLTPVLCSNH</sequence>
<dbReference type="SUPFAM" id="SSF53756">
    <property type="entry name" value="UDP-Glycosyltransferase/glycogen phosphorylase"/>
    <property type="match status" value="1"/>
</dbReference>
<organism evidence="1 2">
    <name type="scientific">Thiocapsa roseopersicina</name>
    <dbReference type="NCBI Taxonomy" id="1058"/>
    <lineage>
        <taxon>Bacteria</taxon>
        <taxon>Pseudomonadati</taxon>
        <taxon>Pseudomonadota</taxon>
        <taxon>Gammaproteobacteria</taxon>
        <taxon>Chromatiales</taxon>
        <taxon>Chromatiaceae</taxon>
        <taxon>Thiocapsa</taxon>
    </lineage>
</organism>
<evidence type="ECO:0000313" key="1">
    <source>
        <dbReference type="EMBL" id="SDW62164.1"/>
    </source>
</evidence>
<dbReference type="Proteomes" id="UP000198816">
    <property type="component" value="Unassembled WGS sequence"/>
</dbReference>
<keyword evidence="1" id="KW-0808">Transferase</keyword>
<dbReference type="CDD" id="cd03801">
    <property type="entry name" value="GT4_PimA-like"/>
    <property type="match status" value="1"/>
</dbReference>
<evidence type="ECO:0000313" key="2">
    <source>
        <dbReference type="Proteomes" id="UP000198816"/>
    </source>
</evidence>
<dbReference type="Pfam" id="PF13692">
    <property type="entry name" value="Glyco_trans_1_4"/>
    <property type="match status" value="1"/>
</dbReference>
<accession>A0A1H2V2N5</accession>
<dbReference type="AlphaFoldDB" id="A0A1H2V2N5"/>
<proteinExistence type="predicted"/>
<name>A0A1H2V2N5_THIRO</name>
<dbReference type="Gene3D" id="3.40.50.2000">
    <property type="entry name" value="Glycogen Phosphorylase B"/>
    <property type="match status" value="1"/>
</dbReference>
<dbReference type="GO" id="GO:0016757">
    <property type="term" value="F:glycosyltransferase activity"/>
    <property type="evidence" value="ECO:0007669"/>
    <property type="project" value="TreeGrafter"/>
</dbReference>
<reference evidence="2" key="1">
    <citation type="submission" date="2016-10" db="EMBL/GenBank/DDBJ databases">
        <authorList>
            <person name="Varghese N."/>
            <person name="Submissions S."/>
        </authorList>
    </citation>
    <scope>NUCLEOTIDE SEQUENCE [LARGE SCALE GENOMIC DNA]</scope>
    <source>
        <strain evidence="2">DSM 217</strain>
    </source>
</reference>
<dbReference type="STRING" id="1058.SAMN05421783_10683"/>
<protein>
    <submittedName>
        <fullName evidence="1">Glycosyltransferase involved in cell wall bisynthesis</fullName>
    </submittedName>
</protein>
<keyword evidence="2" id="KW-1185">Reference proteome</keyword>
<gene>
    <name evidence="1" type="ORF">SAMN05421783_10683</name>
</gene>